<reference evidence="3" key="1">
    <citation type="submission" date="2015-08" db="EMBL/GenBank/DDBJ databases">
        <authorList>
            <person name="Babu N.S."/>
            <person name="Beckwith C.J."/>
            <person name="Beseler K.G."/>
            <person name="Brison A."/>
            <person name="Carone J.V."/>
            <person name="Caskin T.P."/>
            <person name="Diamond M."/>
            <person name="Durham M.E."/>
            <person name="Foxe J.M."/>
            <person name="Go M."/>
            <person name="Henderson B.A."/>
            <person name="Jones I.B."/>
            <person name="McGettigan J.A."/>
            <person name="Micheletti S.J."/>
            <person name="Nasrallah M.E."/>
            <person name="Ortiz D."/>
            <person name="Piller C.R."/>
            <person name="Privatt S.R."/>
            <person name="Schneider S.L."/>
            <person name="Sharp S."/>
            <person name="Smith T.C."/>
            <person name="Stanton J.D."/>
            <person name="Ullery H.E."/>
            <person name="Wilson R.J."/>
            <person name="Serrano M.G."/>
            <person name="Buck G."/>
            <person name="Lee V."/>
            <person name="Wang Y."/>
            <person name="Carvalho R."/>
            <person name="Voegtly L."/>
            <person name="Shi R."/>
            <person name="Duckworth R."/>
            <person name="Johnson A."/>
            <person name="Loviza R."/>
            <person name="Walstead R."/>
            <person name="Shah Z."/>
            <person name="Kiflezghi M."/>
            <person name="Wade K."/>
            <person name="Ball S.L."/>
            <person name="Bradley K.W."/>
            <person name="Asai D.J."/>
            <person name="Bowman C.A."/>
            <person name="Russell D.A."/>
            <person name="Pope W.H."/>
            <person name="Jacobs-Sera D."/>
            <person name="Hendrix R.W."/>
            <person name="Hatfull G.F."/>
        </authorList>
    </citation>
    <scope>NUCLEOTIDE SEQUENCE</scope>
</reference>
<evidence type="ECO:0000259" key="2">
    <source>
        <dbReference type="Pfam" id="PF10453"/>
    </source>
</evidence>
<feature type="region of interest" description="Disordered" evidence="1">
    <location>
        <begin position="215"/>
        <end position="365"/>
    </location>
</feature>
<dbReference type="Pfam" id="PF10453">
    <property type="entry name" value="NUFIP1"/>
    <property type="match status" value="1"/>
</dbReference>
<feature type="region of interest" description="Disordered" evidence="1">
    <location>
        <begin position="88"/>
        <end position="189"/>
    </location>
</feature>
<protein>
    <recommendedName>
        <fullName evidence="2">FMR1-interacting protein 1 conserved domain-containing protein</fullName>
    </recommendedName>
</protein>
<feature type="compositionally biased region" description="Basic residues" evidence="1">
    <location>
        <begin position="232"/>
        <end position="245"/>
    </location>
</feature>
<name>A0A1D2A426_AUXPR</name>
<feature type="compositionally biased region" description="Acidic residues" evidence="1">
    <location>
        <begin position="446"/>
        <end position="455"/>
    </location>
</feature>
<sequence>QQQQQQQPWGYGFSPGVMSCMPAGMQFRPLQPTHAQAALFVHQQQAQQAQLAQQHMQQQRAFMAGPPPGAYMMPQAPMMAMSAPWGMRPLQPPPPPPSMLTPGPRPQHHLVSAPPHKRQKKSKDKVLPLEPMTEEPAVREPRTAAEKEEIEQWKAERRKHFPTRENLAKREAEGKARAERGEQELQRQERAARLQEILLKQRELGVDKLAGTQDLMAELGGHGRAPGDRGRARGRGRGPMSRRPHPGQAREEREGPSGHPTEPGSKVEAAQGLAGLVGYDSDSLASGQPEERGRGEAAGSGPSAVEERYRREREQYQRQQEDFQRRRGMGGGRRGTALPGGRGGRGGRTGRGGVPLRQPSAPRLGKPSLLHKLFAKEIRQDHSYVLQAFRFFVQNEFLADWVSGKTDLIFPEAPKPEPAKQISSILEEAEADDDDLVTDISGTEASGEEDGEEDVSVMALTPSSS</sequence>
<feature type="region of interest" description="Disordered" evidence="1">
    <location>
        <begin position="429"/>
        <end position="465"/>
    </location>
</feature>
<feature type="non-terminal residue" evidence="3">
    <location>
        <position position="1"/>
    </location>
</feature>
<dbReference type="PANTHER" id="PTHR13309">
    <property type="entry name" value="NUCLEAR FRAGILE X MENTAL RETARDATION PROTEIN INTERACTING PROTEIN 1"/>
    <property type="match status" value="1"/>
</dbReference>
<accession>A0A1D2A426</accession>
<dbReference type="GO" id="GO:0005634">
    <property type="term" value="C:nucleus"/>
    <property type="evidence" value="ECO:0007669"/>
    <property type="project" value="TreeGrafter"/>
</dbReference>
<feature type="domain" description="FMR1-interacting protein 1 conserved" evidence="2">
    <location>
        <begin position="146"/>
        <end position="182"/>
    </location>
</feature>
<evidence type="ECO:0000313" key="3">
    <source>
        <dbReference type="EMBL" id="JAT73703.1"/>
    </source>
</evidence>
<dbReference type="EMBL" id="GDKF01004919">
    <property type="protein sequence ID" value="JAT73703.1"/>
    <property type="molecule type" value="Transcribed_RNA"/>
</dbReference>
<dbReference type="GO" id="GO:0003723">
    <property type="term" value="F:RNA binding"/>
    <property type="evidence" value="ECO:0007669"/>
    <property type="project" value="InterPro"/>
</dbReference>
<feature type="compositionally biased region" description="Basic and acidic residues" evidence="1">
    <location>
        <begin position="162"/>
        <end position="189"/>
    </location>
</feature>
<feature type="compositionally biased region" description="Gly residues" evidence="1">
    <location>
        <begin position="329"/>
        <end position="353"/>
    </location>
</feature>
<evidence type="ECO:0000256" key="1">
    <source>
        <dbReference type="SAM" id="MobiDB-lite"/>
    </source>
</evidence>
<feature type="compositionally biased region" description="Pro residues" evidence="1">
    <location>
        <begin position="90"/>
        <end position="105"/>
    </location>
</feature>
<gene>
    <name evidence="3" type="ORF">g.61605</name>
</gene>
<dbReference type="InterPro" id="IPR039136">
    <property type="entry name" value="NUFIP1-like"/>
</dbReference>
<dbReference type="GO" id="GO:0000492">
    <property type="term" value="P:box C/D snoRNP assembly"/>
    <property type="evidence" value="ECO:0007669"/>
    <property type="project" value="TreeGrafter"/>
</dbReference>
<dbReference type="AlphaFoldDB" id="A0A1D2A426"/>
<feature type="compositionally biased region" description="Basic and acidic residues" evidence="1">
    <location>
        <begin position="305"/>
        <end position="325"/>
    </location>
</feature>
<dbReference type="InterPro" id="IPR019496">
    <property type="entry name" value="NUFIP1_cons_dom"/>
</dbReference>
<feature type="compositionally biased region" description="Basic and acidic residues" evidence="1">
    <location>
        <begin position="136"/>
        <end position="155"/>
    </location>
</feature>
<organism evidence="3">
    <name type="scientific">Auxenochlorella protothecoides</name>
    <name type="common">Green microalga</name>
    <name type="synonym">Chlorella protothecoides</name>
    <dbReference type="NCBI Taxonomy" id="3075"/>
    <lineage>
        <taxon>Eukaryota</taxon>
        <taxon>Viridiplantae</taxon>
        <taxon>Chlorophyta</taxon>
        <taxon>core chlorophytes</taxon>
        <taxon>Trebouxiophyceae</taxon>
        <taxon>Chlorellales</taxon>
        <taxon>Chlorellaceae</taxon>
        <taxon>Auxenochlorella</taxon>
    </lineage>
</organism>
<dbReference type="PANTHER" id="PTHR13309:SF0">
    <property type="entry name" value="FMR1-INTERACTING PROTEIN NUFIP1"/>
    <property type="match status" value="1"/>
</dbReference>
<proteinExistence type="predicted"/>